<evidence type="ECO:0000256" key="6">
    <source>
        <dbReference type="ARBA" id="ARBA00022840"/>
    </source>
</evidence>
<comment type="function">
    <text evidence="11">ATP-dependent serine protease that mediates the selective degradation of misfolded, unassembled or oxidatively damaged polypeptides as well as certain short-lived regulatory proteins in the mitochondrial matrix. May also have a chaperone function in the assembly of inner membrane protein complexes. Participates in the regulation of mitochondrial gene expression and in the maintenance of the integrity of the mitochondrial genome. Binds to mitochondrial DNA in a site-specific manner.</text>
</comment>
<dbReference type="GO" id="GO:0034599">
    <property type="term" value="P:cellular response to oxidative stress"/>
    <property type="evidence" value="ECO:0007669"/>
    <property type="project" value="UniProtKB-UniRule"/>
</dbReference>
<dbReference type="FunFam" id="1.10.8.60:FF:000113">
    <property type="entry name" value="Lon protease homolog, mitochondrial"/>
    <property type="match status" value="1"/>
</dbReference>
<feature type="compositionally biased region" description="Basic and acidic residues" evidence="14">
    <location>
        <begin position="69"/>
        <end position="109"/>
    </location>
</feature>
<dbReference type="InterPro" id="IPR027417">
    <property type="entry name" value="P-loop_NTPase"/>
</dbReference>
<comment type="caution">
    <text evidence="17">The sequence shown here is derived from an EMBL/GenBank/DDBJ whole genome shotgun (WGS) entry which is preliminary data.</text>
</comment>
<dbReference type="SUPFAM" id="SSF88697">
    <property type="entry name" value="PUA domain-like"/>
    <property type="match status" value="1"/>
</dbReference>
<comment type="subcellular location">
    <subcellularLocation>
        <location evidence="1 11">Mitochondrion matrix</location>
    </subcellularLocation>
</comment>
<dbReference type="FunFam" id="1.20.5.5270:FF:000001">
    <property type="entry name" value="Lon protease homolog, mitochondrial"/>
    <property type="match status" value="1"/>
</dbReference>
<dbReference type="PROSITE" id="PS51786">
    <property type="entry name" value="LON_PROTEOLYTIC"/>
    <property type="match status" value="1"/>
</dbReference>
<dbReference type="AlphaFoldDB" id="A0A9P9WXU2"/>
<dbReference type="GO" id="GO:0043565">
    <property type="term" value="F:sequence-specific DNA binding"/>
    <property type="evidence" value="ECO:0007669"/>
    <property type="project" value="UniProtKB-UniRule"/>
</dbReference>
<feature type="region of interest" description="Disordered" evidence="14">
    <location>
        <begin position="820"/>
        <end position="859"/>
    </location>
</feature>
<sequence>MLCRQHLSRHIVARGSSRYAHRLNTVSLSRLYSINAATSRVAPEPHAARSYPTTARGVPTARFSTSAARRKEKDNDFFDQKVEPLSEEEVKANLEKNKETEEVTERASEAKSSTSDSPPSGAKDGQGDAADGKGSSAAGGASSGSGGDGPGDGGRKGRKSGADKALQKPIVPEVYPQVMAIPIAKRPLFPGFYKAITIKDPQVSAAIMEMIKRGQPYIGAFLFKDDNADEDVIRNPEDVYDTGVFAQITSAFPVHGETTSLTAILYPHRRIKLSTLIPPGAQEKDVKKSEPSTEAPPEPEPIPAKTDEEVQREKKGDVVASFEEGVVAPKSESQPEKYEPTSFLRKYNVSLVNVDNLAEEPFDPKSSVVRAVTNEIVNVFKEVATMNSLFRDQISTFSMSSSTGNVTAEPAKLADFAAAVSAGEPAELQEVLACLNVEERMQKALVVLKKELMNAQLQSKITKDVEQKITKRQREYWLMEQMKGIRRELGIESDGKDKLVEKFKEKADKLAMPEAVRKVFDDEINKLAHLEPAASEFNVTRNYLDWLTQIPWGQRSAENFGIQNAMKVLDEDHYGLKDVKDRILEFIAVGKLRGTVEGKILCFVGPPGVGKTSIGKSIARALNRQYYRFSVGGLTDVAEIKGHRRTYVGALPGRVIQALKKCQTENPLILIDEIDKIGRGYQGDPSSALLELLDPEQNSSFLDHYMDVPVDLSKVLFVCTANMTDTIPRPLLDRMEVIRLSGYVSDEKKAIADRYLAPAAKELAGLKEANVTLSDEAIDELIKSYCRESGVRNLKKQIEKVFRKSALKIVQDLGEDVLPESEALTEDGKAAMEESEKEKEKGNKDPVSPEATEQETTEKPRVALKVPDSVEVTIDKENLKDYVGPPVFTSDRLYDVTPPGVTMGLAWTQMGGSAMYIESILQSALRPSSRPGMEITGNLKSVMKESSTIALSFAKAFMAKEFSDNHFFDKAKIHLHVPEGAVQKDGPSAGITMATSLLSLALDTPIDPAVAMTGELTLTGKVLRIGGLREKTVAARRAGCKLIIFPEDNLSDWLELPENIKEGIEGRPASWYKEVFDLVFPNVDREAANRCKICEWKKEHDAKSDKDDD</sequence>
<evidence type="ECO:0000256" key="1">
    <source>
        <dbReference type="ARBA" id="ARBA00004305"/>
    </source>
</evidence>
<dbReference type="GO" id="GO:0005524">
    <property type="term" value="F:ATP binding"/>
    <property type="evidence" value="ECO:0007669"/>
    <property type="project" value="UniProtKB-UniRule"/>
</dbReference>
<dbReference type="PRINTS" id="PR00830">
    <property type="entry name" value="ENDOLAPTASE"/>
</dbReference>
<evidence type="ECO:0000256" key="8">
    <source>
        <dbReference type="ARBA" id="ARBA00023125"/>
    </source>
</evidence>
<dbReference type="Gene3D" id="2.30.130.40">
    <property type="entry name" value="LON domain-like"/>
    <property type="match status" value="1"/>
</dbReference>
<dbReference type="InterPro" id="IPR003959">
    <property type="entry name" value="ATPase_AAA_core"/>
</dbReference>
<dbReference type="Pfam" id="PF22667">
    <property type="entry name" value="Lon_lid"/>
    <property type="match status" value="1"/>
</dbReference>
<dbReference type="GO" id="GO:0070407">
    <property type="term" value="P:oxidation-dependent protein catabolic process"/>
    <property type="evidence" value="ECO:0007669"/>
    <property type="project" value="UniProtKB-UniRule"/>
</dbReference>
<name>A0A9P9WXU2_9PEZI</name>
<evidence type="ECO:0000256" key="2">
    <source>
        <dbReference type="ARBA" id="ARBA00022670"/>
    </source>
</evidence>
<feature type="compositionally biased region" description="Gly residues" evidence="14">
    <location>
        <begin position="141"/>
        <end position="152"/>
    </location>
</feature>
<feature type="binding site" evidence="11">
    <location>
        <begin position="605"/>
        <end position="612"/>
    </location>
    <ligand>
        <name>ATP</name>
        <dbReference type="ChEBI" id="CHEBI:30616"/>
    </ligand>
</feature>
<dbReference type="GO" id="GO:0004252">
    <property type="term" value="F:serine-type endopeptidase activity"/>
    <property type="evidence" value="ECO:0007669"/>
    <property type="project" value="UniProtKB-UniRule"/>
</dbReference>
<dbReference type="GO" id="GO:0003697">
    <property type="term" value="F:single-stranded DNA binding"/>
    <property type="evidence" value="ECO:0007669"/>
    <property type="project" value="TreeGrafter"/>
</dbReference>
<dbReference type="Pfam" id="PF05362">
    <property type="entry name" value="Lon_C"/>
    <property type="match status" value="1"/>
</dbReference>
<feature type="compositionally biased region" description="Basic and acidic residues" evidence="14">
    <location>
        <begin position="282"/>
        <end position="291"/>
    </location>
</feature>
<comment type="similarity">
    <text evidence="11 12 13">Belongs to the peptidase S16 family.</text>
</comment>
<keyword evidence="4 11" id="KW-0378">Hydrolase</keyword>
<dbReference type="FunFam" id="3.40.50.300:FF:000021">
    <property type="entry name" value="Lon protease homolog"/>
    <property type="match status" value="1"/>
</dbReference>
<dbReference type="GO" id="GO:0051131">
    <property type="term" value="P:chaperone-mediated protein complex assembly"/>
    <property type="evidence" value="ECO:0007669"/>
    <property type="project" value="UniProtKB-UniRule"/>
</dbReference>
<evidence type="ECO:0000256" key="3">
    <source>
        <dbReference type="ARBA" id="ARBA00022741"/>
    </source>
</evidence>
<feature type="region of interest" description="Disordered" evidence="14">
    <location>
        <begin position="277"/>
        <end position="315"/>
    </location>
</feature>
<dbReference type="GO" id="GO:0004176">
    <property type="term" value="F:ATP-dependent peptidase activity"/>
    <property type="evidence" value="ECO:0007669"/>
    <property type="project" value="UniProtKB-UniRule"/>
</dbReference>
<feature type="compositionally biased region" description="Basic and acidic residues" evidence="14">
    <location>
        <begin position="305"/>
        <end position="315"/>
    </location>
</feature>
<dbReference type="GO" id="GO:0007005">
    <property type="term" value="P:mitochondrion organization"/>
    <property type="evidence" value="ECO:0007669"/>
    <property type="project" value="TreeGrafter"/>
</dbReference>
<evidence type="ECO:0000256" key="11">
    <source>
        <dbReference type="HAMAP-Rule" id="MF_03120"/>
    </source>
</evidence>
<protein>
    <recommendedName>
        <fullName evidence="11">Lon protease homolog, mitochondrial</fullName>
        <ecNumber evidence="11">3.4.21.53</ecNumber>
    </recommendedName>
</protein>
<feature type="domain" description="Lon proteolytic" evidence="15">
    <location>
        <begin position="896"/>
        <end position="1082"/>
    </location>
</feature>
<dbReference type="PANTHER" id="PTHR43718">
    <property type="entry name" value="LON PROTEASE"/>
    <property type="match status" value="1"/>
</dbReference>
<gene>
    <name evidence="11" type="primary">PIM1</name>
    <name evidence="17" type="ORF">JX265_000099</name>
</gene>
<keyword evidence="2 11" id="KW-0645">Protease</keyword>
<dbReference type="InterPro" id="IPR054594">
    <property type="entry name" value="Lon_lid"/>
</dbReference>
<dbReference type="Pfam" id="PF02190">
    <property type="entry name" value="LON_substr_bdg"/>
    <property type="match status" value="1"/>
</dbReference>
<proteinExistence type="inferred from homology"/>
<dbReference type="Pfam" id="PF00004">
    <property type="entry name" value="AAA"/>
    <property type="match status" value="1"/>
</dbReference>
<feature type="region of interest" description="Disordered" evidence="14">
    <location>
        <begin position="43"/>
        <end position="165"/>
    </location>
</feature>
<feature type="active site" evidence="11 12">
    <location>
        <position position="1031"/>
    </location>
</feature>
<feature type="compositionally biased region" description="Basic and acidic residues" evidence="14">
    <location>
        <begin position="826"/>
        <end position="844"/>
    </location>
</feature>
<dbReference type="InterPro" id="IPR003111">
    <property type="entry name" value="Lon_prtase_N"/>
</dbReference>
<evidence type="ECO:0000259" key="15">
    <source>
        <dbReference type="PROSITE" id="PS51786"/>
    </source>
</evidence>
<dbReference type="PROSITE" id="PS01046">
    <property type="entry name" value="LON_SER"/>
    <property type="match status" value="1"/>
</dbReference>
<dbReference type="SUPFAM" id="SSF54211">
    <property type="entry name" value="Ribosomal protein S5 domain 2-like"/>
    <property type="match status" value="1"/>
</dbReference>
<evidence type="ECO:0000313" key="17">
    <source>
        <dbReference type="EMBL" id="KAI1881273.1"/>
    </source>
</evidence>
<feature type="domain" description="Lon N-terminal" evidence="16">
    <location>
        <begin position="178"/>
        <end position="452"/>
    </location>
</feature>
<dbReference type="InterPro" id="IPR015947">
    <property type="entry name" value="PUA-like_sf"/>
</dbReference>
<dbReference type="PANTHER" id="PTHR43718:SF2">
    <property type="entry name" value="LON PROTEASE HOMOLOG, MITOCHONDRIAL"/>
    <property type="match status" value="1"/>
</dbReference>
<dbReference type="SUPFAM" id="SSF52540">
    <property type="entry name" value="P-loop containing nucleoside triphosphate hydrolases"/>
    <property type="match status" value="1"/>
</dbReference>
<dbReference type="NCBIfam" id="TIGR00763">
    <property type="entry name" value="lon"/>
    <property type="match status" value="1"/>
</dbReference>
<reference evidence="17" key="1">
    <citation type="submission" date="2021-03" db="EMBL/GenBank/DDBJ databases">
        <title>Revisited historic fungal species revealed as producer of novel bioactive compounds through whole genome sequencing and comparative genomics.</title>
        <authorList>
            <person name="Vignolle G.A."/>
            <person name="Hochenegger N."/>
            <person name="Mach R.L."/>
            <person name="Mach-Aigner A.R."/>
            <person name="Javad Rahimi M."/>
            <person name="Salim K.A."/>
            <person name="Chan C.M."/>
            <person name="Lim L.B.L."/>
            <person name="Cai F."/>
            <person name="Druzhinina I.S."/>
            <person name="U'Ren J.M."/>
            <person name="Derntl C."/>
        </authorList>
    </citation>
    <scope>NUCLEOTIDE SEQUENCE</scope>
    <source>
        <strain evidence="17">TUCIM 5799</strain>
    </source>
</reference>
<evidence type="ECO:0000256" key="4">
    <source>
        <dbReference type="ARBA" id="ARBA00022801"/>
    </source>
</evidence>
<dbReference type="HAMAP" id="MF_03120">
    <property type="entry name" value="lonm_euk"/>
    <property type="match status" value="1"/>
</dbReference>
<dbReference type="SMART" id="SM00464">
    <property type="entry name" value="LON"/>
    <property type="match status" value="1"/>
</dbReference>
<dbReference type="InterPro" id="IPR008269">
    <property type="entry name" value="Lon_proteolytic"/>
</dbReference>
<dbReference type="FunFam" id="1.20.58.1480:FF:000003">
    <property type="entry name" value="Lon protease homolog, mitochondrial"/>
    <property type="match status" value="1"/>
</dbReference>
<keyword evidence="8 11" id="KW-0238">DNA-binding</keyword>
<evidence type="ECO:0000256" key="9">
    <source>
        <dbReference type="ARBA" id="ARBA00023128"/>
    </source>
</evidence>
<keyword evidence="3 11" id="KW-0547">Nucleotide-binding</keyword>
<keyword evidence="9 11" id="KW-0496">Mitochondrion</keyword>
<dbReference type="InterPro" id="IPR008268">
    <property type="entry name" value="Peptidase_S16_AS"/>
</dbReference>
<dbReference type="GO" id="GO:0005759">
    <property type="term" value="C:mitochondrial matrix"/>
    <property type="evidence" value="ECO:0007669"/>
    <property type="project" value="UniProtKB-SubCell"/>
</dbReference>
<dbReference type="Gene3D" id="1.20.58.1480">
    <property type="match status" value="1"/>
</dbReference>
<dbReference type="InterPro" id="IPR027503">
    <property type="entry name" value="Lonm_euk"/>
</dbReference>
<dbReference type="InterPro" id="IPR004815">
    <property type="entry name" value="Lon_bac/euk-typ"/>
</dbReference>
<dbReference type="InterPro" id="IPR003593">
    <property type="entry name" value="AAA+_ATPase"/>
</dbReference>
<dbReference type="FunFam" id="3.30.230.10:FF:000015">
    <property type="entry name" value="Lon protease homolog, mitochondrial"/>
    <property type="match status" value="1"/>
</dbReference>
<feature type="active site" evidence="11 12">
    <location>
        <position position="988"/>
    </location>
</feature>
<evidence type="ECO:0000256" key="12">
    <source>
        <dbReference type="PROSITE-ProRule" id="PRU01122"/>
    </source>
</evidence>
<evidence type="ECO:0000256" key="7">
    <source>
        <dbReference type="ARBA" id="ARBA00022946"/>
    </source>
</evidence>
<dbReference type="CDD" id="cd19500">
    <property type="entry name" value="RecA-like_Lon"/>
    <property type="match status" value="1"/>
</dbReference>
<evidence type="ECO:0000259" key="16">
    <source>
        <dbReference type="PROSITE" id="PS51787"/>
    </source>
</evidence>
<dbReference type="InterPro" id="IPR020568">
    <property type="entry name" value="Ribosomal_Su5_D2-typ_SF"/>
</dbReference>
<comment type="subunit">
    <text evidence="11">Homohexamer or homoheptamer. Organized in a ring with a central cavity.</text>
</comment>
<dbReference type="InterPro" id="IPR046336">
    <property type="entry name" value="Lon_prtase_N_sf"/>
</dbReference>
<keyword evidence="6 11" id="KW-0067">ATP-binding</keyword>
<dbReference type="Gene3D" id="1.20.5.5270">
    <property type="match status" value="1"/>
</dbReference>
<dbReference type="SMART" id="SM00382">
    <property type="entry name" value="AAA"/>
    <property type="match status" value="1"/>
</dbReference>
<feature type="compositionally biased region" description="Low complexity" evidence="14">
    <location>
        <begin position="120"/>
        <end position="140"/>
    </location>
</feature>
<evidence type="ECO:0000256" key="14">
    <source>
        <dbReference type="SAM" id="MobiDB-lite"/>
    </source>
</evidence>
<dbReference type="Gene3D" id="3.30.230.10">
    <property type="match status" value="1"/>
</dbReference>
<evidence type="ECO:0000256" key="5">
    <source>
        <dbReference type="ARBA" id="ARBA00022825"/>
    </source>
</evidence>
<dbReference type="EC" id="3.4.21.53" evidence="11"/>
<keyword evidence="18" id="KW-1185">Reference proteome</keyword>
<keyword evidence="7" id="KW-0809">Transit peptide</keyword>
<evidence type="ECO:0000256" key="13">
    <source>
        <dbReference type="RuleBase" id="RU000591"/>
    </source>
</evidence>
<dbReference type="InterPro" id="IPR014721">
    <property type="entry name" value="Ribsml_uS5_D2-typ_fold_subgr"/>
</dbReference>
<dbReference type="Proteomes" id="UP000829685">
    <property type="component" value="Unassembled WGS sequence"/>
</dbReference>
<dbReference type="PROSITE" id="PS51787">
    <property type="entry name" value="LON_N"/>
    <property type="match status" value="1"/>
</dbReference>
<dbReference type="EMBL" id="JAFIMR010000001">
    <property type="protein sequence ID" value="KAI1881273.1"/>
    <property type="molecule type" value="Genomic_DNA"/>
</dbReference>
<dbReference type="GO" id="GO:0016887">
    <property type="term" value="F:ATP hydrolysis activity"/>
    <property type="evidence" value="ECO:0007669"/>
    <property type="project" value="UniProtKB-UniRule"/>
</dbReference>
<dbReference type="InterPro" id="IPR027065">
    <property type="entry name" value="Lon_Prtase"/>
</dbReference>
<dbReference type="FunFam" id="2.30.130.40:FF:000006">
    <property type="entry name" value="Lon protease homolog, mitochondrial"/>
    <property type="match status" value="1"/>
</dbReference>
<dbReference type="Gene3D" id="3.40.50.300">
    <property type="entry name" value="P-loop containing nucleotide triphosphate hydrolases"/>
    <property type="match status" value="1"/>
</dbReference>
<accession>A0A9P9WXU2</accession>
<organism evidence="17 18">
    <name type="scientific">Neoarthrinium moseri</name>
    <dbReference type="NCBI Taxonomy" id="1658444"/>
    <lineage>
        <taxon>Eukaryota</taxon>
        <taxon>Fungi</taxon>
        <taxon>Dikarya</taxon>
        <taxon>Ascomycota</taxon>
        <taxon>Pezizomycotina</taxon>
        <taxon>Sordariomycetes</taxon>
        <taxon>Xylariomycetidae</taxon>
        <taxon>Amphisphaeriales</taxon>
        <taxon>Apiosporaceae</taxon>
        <taxon>Neoarthrinium</taxon>
    </lineage>
</organism>
<evidence type="ECO:0000256" key="10">
    <source>
        <dbReference type="ARBA" id="ARBA00050665"/>
    </source>
</evidence>
<dbReference type="GO" id="GO:0141164">
    <property type="term" value="P:mitochondrial protein quality control"/>
    <property type="evidence" value="ECO:0007669"/>
    <property type="project" value="UniProtKB-ARBA"/>
</dbReference>
<comment type="catalytic activity">
    <reaction evidence="10 11">
        <text>Hydrolysis of proteins in presence of ATP.</text>
        <dbReference type="EC" id="3.4.21.53"/>
    </reaction>
</comment>
<keyword evidence="5 11" id="KW-0720">Serine protease</keyword>
<evidence type="ECO:0000313" key="18">
    <source>
        <dbReference type="Proteomes" id="UP000829685"/>
    </source>
</evidence>
<dbReference type="Gene3D" id="1.10.8.60">
    <property type="match status" value="1"/>
</dbReference>